<comment type="subcellular location">
    <subcellularLocation>
        <location evidence="1">Cell membrane</location>
        <topology evidence="1">Multi-pass membrane protein</topology>
    </subcellularLocation>
</comment>
<dbReference type="Gene3D" id="1.20.1250.20">
    <property type="entry name" value="MFS general substrate transporter like domains"/>
    <property type="match status" value="1"/>
</dbReference>
<organism evidence="9">
    <name type="scientific">Streptomyces sp. NBC_00119</name>
    <dbReference type="NCBI Taxonomy" id="2975659"/>
    <lineage>
        <taxon>Bacteria</taxon>
        <taxon>Bacillati</taxon>
        <taxon>Actinomycetota</taxon>
        <taxon>Actinomycetes</taxon>
        <taxon>Kitasatosporales</taxon>
        <taxon>Streptomycetaceae</taxon>
        <taxon>Streptomyces</taxon>
    </lineage>
</organism>
<feature type="transmembrane region" description="Helical" evidence="8">
    <location>
        <begin position="207"/>
        <end position="226"/>
    </location>
</feature>
<evidence type="ECO:0000256" key="8">
    <source>
        <dbReference type="SAM" id="Phobius"/>
    </source>
</evidence>
<dbReference type="InterPro" id="IPR011701">
    <property type="entry name" value="MFS"/>
</dbReference>
<keyword evidence="2" id="KW-0813">Transport</keyword>
<dbReference type="PANTHER" id="PTHR42718:SF46">
    <property type="entry name" value="BLR6921 PROTEIN"/>
    <property type="match status" value="1"/>
</dbReference>
<accession>A0AAU1UFW3</accession>
<dbReference type="InterPro" id="IPR036259">
    <property type="entry name" value="MFS_trans_sf"/>
</dbReference>
<dbReference type="GO" id="GO:0005886">
    <property type="term" value="C:plasma membrane"/>
    <property type="evidence" value="ECO:0007669"/>
    <property type="project" value="UniProtKB-SubCell"/>
</dbReference>
<dbReference type="PANTHER" id="PTHR42718">
    <property type="entry name" value="MAJOR FACILITATOR SUPERFAMILY MULTIDRUG TRANSPORTER MFSC"/>
    <property type="match status" value="1"/>
</dbReference>
<keyword evidence="7" id="KW-0046">Antibiotic resistance</keyword>
<dbReference type="AlphaFoldDB" id="A0AAU1UFW3"/>
<evidence type="ECO:0000256" key="1">
    <source>
        <dbReference type="ARBA" id="ARBA00004651"/>
    </source>
</evidence>
<evidence type="ECO:0000256" key="5">
    <source>
        <dbReference type="ARBA" id="ARBA00022989"/>
    </source>
</evidence>
<evidence type="ECO:0000313" key="9">
    <source>
        <dbReference type="EMBL" id="WTS16862.1"/>
    </source>
</evidence>
<reference evidence="9" key="1">
    <citation type="submission" date="2022-10" db="EMBL/GenBank/DDBJ databases">
        <title>The complete genomes of actinobacterial strains from the NBC collection.</title>
        <authorList>
            <person name="Joergensen T.S."/>
            <person name="Alvarez Arevalo M."/>
            <person name="Sterndorff E.B."/>
            <person name="Faurdal D."/>
            <person name="Vuksanovic O."/>
            <person name="Mourched A.-S."/>
            <person name="Charusanti P."/>
            <person name="Shaw S."/>
            <person name="Blin K."/>
            <person name="Weber T."/>
        </authorList>
    </citation>
    <scope>NUCLEOTIDE SEQUENCE</scope>
    <source>
        <strain evidence="9">NBC_00119</strain>
    </source>
</reference>
<evidence type="ECO:0000256" key="2">
    <source>
        <dbReference type="ARBA" id="ARBA00022448"/>
    </source>
</evidence>
<evidence type="ECO:0000256" key="4">
    <source>
        <dbReference type="ARBA" id="ARBA00022692"/>
    </source>
</evidence>
<keyword evidence="5 8" id="KW-1133">Transmembrane helix</keyword>
<dbReference type="GO" id="GO:0022857">
    <property type="term" value="F:transmembrane transporter activity"/>
    <property type="evidence" value="ECO:0007669"/>
    <property type="project" value="InterPro"/>
</dbReference>
<feature type="transmembrane region" description="Helical" evidence="8">
    <location>
        <begin position="171"/>
        <end position="195"/>
    </location>
</feature>
<gene>
    <name evidence="9" type="ORF">OHU69_40880</name>
</gene>
<evidence type="ECO:0000256" key="3">
    <source>
        <dbReference type="ARBA" id="ARBA00022475"/>
    </source>
</evidence>
<evidence type="ECO:0000256" key="7">
    <source>
        <dbReference type="ARBA" id="ARBA00023251"/>
    </source>
</evidence>
<proteinExistence type="predicted"/>
<keyword evidence="6 8" id="KW-0472">Membrane</keyword>
<feature type="transmembrane region" description="Helical" evidence="8">
    <location>
        <begin position="238"/>
        <end position="259"/>
    </location>
</feature>
<dbReference type="EMBL" id="CP108195">
    <property type="protein sequence ID" value="WTS16862.1"/>
    <property type="molecule type" value="Genomic_DNA"/>
</dbReference>
<evidence type="ECO:0000256" key="6">
    <source>
        <dbReference type="ARBA" id="ARBA00023136"/>
    </source>
</evidence>
<keyword evidence="4 8" id="KW-0812">Transmembrane</keyword>
<name>A0AAU1UFW3_9ACTN</name>
<protein>
    <submittedName>
        <fullName evidence="9">MFS transporter</fullName>
    </submittedName>
</protein>
<feature type="transmembrane region" description="Helical" evidence="8">
    <location>
        <begin position="42"/>
        <end position="61"/>
    </location>
</feature>
<sequence length="353" mass="35751">MPAVVLGRVLQGGLGALVTAAALAMVATGFTGPRERVRTFGVYAVVSVGGPVLGLLTGGSLPACPILGFNLVFALVALVASACCRTTPRWTAPTPTPVPPSTCLPGALLGSLGPAALTFGPTRVQWWTDWGDQRVVGALAIGLDLLTLLWRQSQTSSPLLSLYVHRDRSRLGGFLTMALTGAGILCLMPPLAQIMGYGTANPTDQCGIPLLPMLAAIVTGSTLIAPRLLARAVPPRRLIVAGSLVTLLGLAPVVIAIGAEAPYMLLLPCVVLAGLVFTPLFAGATIGVVPRHSGATAGALITAQSIGQGLGTAVYSSLNGPPCWAVLCLLLAGLTAGLMRTTGTSNSLALSGG</sequence>
<feature type="transmembrane region" description="Helical" evidence="8">
    <location>
        <begin position="265"/>
        <end position="289"/>
    </location>
</feature>
<feature type="transmembrane region" description="Helical" evidence="8">
    <location>
        <begin position="67"/>
        <end position="84"/>
    </location>
</feature>
<dbReference type="GO" id="GO:0046677">
    <property type="term" value="P:response to antibiotic"/>
    <property type="evidence" value="ECO:0007669"/>
    <property type="project" value="UniProtKB-KW"/>
</dbReference>
<feature type="transmembrane region" description="Helical" evidence="8">
    <location>
        <begin position="12"/>
        <end position="30"/>
    </location>
</feature>
<keyword evidence="3" id="KW-1003">Cell membrane</keyword>
<dbReference type="SUPFAM" id="SSF103473">
    <property type="entry name" value="MFS general substrate transporter"/>
    <property type="match status" value="1"/>
</dbReference>
<dbReference type="Pfam" id="PF07690">
    <property type="entry name" value="MFS_1"/>
    <property type="match status" value="1"/>
</dbReference>